<sequence length="287" mass="30036">MSLRSASSRTQDPAAAEERGTPLTPSGFEAARARLGVAPAILWAVMAVEARSCGFQPDRRPVILFERHVFHRRTSGRFSGSHADVSNPKPGGYGASGAHQHARLSAAIALDRRAALESASWGLGQVMGFNAGRAGFADVEAMLAAMRAGEDAQLAAMCTFIAEAGLAGALAARDWRAFARGYNGPAFARNFYDARLAAAHAALIEGAPPDLALRAAQLRLLYAGLAPGSVDGRMGPRTRAALAAFRTRLGEEAGEAERRPFGIGDLAALERETATMRLAAGANARAA</sequence>
<dbReference type="Proteomes" id="UP000600449">
    <property type="component" value="Unassembled WGS sequence"/>
</dbReference>
<proteinExistence type="predicted"/>
<evidence type="ECO:0000259" key="2">
    <source>
        <dbReference type="Pfam" id="PF11860"/>
    </source>
</evidence>
<evidence type="ECO:0000313" key="3">
    <source>
        <dbReference type="EMBL" id="GGK54305.1"/>
    </source>
</evidence>
<evidence type="ECO:0000313" key="4">
    <source>
        <dbReference type="Proteomes" id="UP000600449"/>
    </source>
</evidence>
<accession>A0A917V9M1</accession>
<gene>
    <name evidence="3" type="ORF">GCM10011322_46380</name>
</gene>
<dbReference type="SUPFAM" id="SSF47090">
    <property type="entry name" value="PGBD-like"/>
    <property type="match status" value="1"/>
</dbReference>
<protein>
    <recommendedName>
        <fullName evidence="2">N-acetylmuramidase domain-containing protein</fullName>
    </recommendedName>
</protein>
<keyword evidence="4" id="KW-1185">Reference proteome</keyword>
<comment type="caution">
    <text evidence="3">The sequence shown here is derived from an EMBL/GenBank/DDBJ whole genome shotgun (WGS) entry which is preliminary data.</text>
</comment>
<organism evidence="3 4">
    <name type="scientific">Salinarimonas ramus</name>
    <dbReference type="NCBI Taxonomy" id="690164"/>
    <lineage>
        <taxon>Bacteria</taxon>
        <taxon>Pseudomonadati</taxon>
        <taxon>Pseudomonadota</taxon>
        <taxon>Alphaproteobacteria</taxon>
        <taxon>Hyphomicrobiales</taxon>
        <taxon>Salinarimonadaceae</taxon>
        <taxon>Salinarimonas</taxon>
    </lineage>
</organism>
<dbReference type="InterPro" id="IPR024408">
    <property type="entry name" value="Muramidase"/>
</dbReference>
<dbReference type="AlphaFoldDB" id="A0A917V9M1"/>
<feature type="domain" description="N-acetylmuramidase" evidence="2">
    <location>
        <begin position="39"/>
        <end position="202"/>
    </location>
</feature>
<feature type="region of interest" description="Disordered" evidence="1">
    <location>
        <begin position="1"/>
        <end position="25"/>
    </location>
</feature>
<name>A0A917V9M1_9HYPH</name>
<dbReference type="InterPro" id="IPR036365">
    <property type="entry name" value="PGBD-like_sf"/>
</dbReference>
<dbReference type="Pfam" id="PF11860">
    <property type="entry name" value="Muramidase"/>
    <property type="match status" value="1"/>
</dbReference>
<dbReference type="RefSeq" id="WP_188915667.1">
    <property type="nucleotide sequence ID" value="NZ_BMMF01000019.1"/>
</dbReference>
<feature type="compositionally biased region" description="Polar residues" evidence="1">
    <location>
        <begin position="1"/>
        <end position="11"/>
    </location>
</feature>
<dbReference type="EMBL" id="BMMF01000019">
    <property type="protein sequence ID" value="GGK54305.1"/>
    <property type="molecule type" value="Genomic_DNA"/>
</dbReference>
<evidence type="ECO:0000256" key="1">
    <source>
        <dbReference type="SAM" id="MobiDB-lite"/>
    </source>
</evidence>
<reference evidence="3 4" key="1">
    <citation type="journal article" date="2014" name="Int. J. Syst. Evol. Microbiol.">
        <title>Complete genome sequence of Corynebacterium casei LMG S-19264T (=DSM 44701T), isolated from a smear-ripened cheese.</title>
        <authorList>
            <consortium name="US DOE Joint Genome Institute (JGI-PGF)"/>
            <person name="Walter F."/>
            <person name="Albersmeier A."/>
            <person name="Kalinowski J."/>
            <person name="Ruckert C."/>
        </authorList>
    </citation>
    <scope>NUCLEOTIDE SEQUENCE [LARGE SCALE GENOMIC DNA]</scope>
    <source>
        <strain evidence="3 4">CGMCC 1.9161</strain>
    </source>
</reference>